<comment type="caution">
    <text evidence="4">The sequence shown here is derived from an EMBL/GenBank/DDBJ whole genome shotgun (WGS) entry which is preliminary data.</text>
</comment>
<evidence type="ECO:0000256" key="2">
    <source>
        <dbReference type="PROSITE-ProRule" id="PRU00335"/>
    </source>
</evidence>
<gene>
    <name evidence="4" type="ORF">TCEL_01443</name>
</gene>
<dbReference type="Gene3D" id="1.10.357.10">
    <property type="entry name" value="Tetracycline Repressor, domain 2"/>
    <property type="match status" value="1"/>
</dbReference>
<dbReference type="InterPro" id="IPR050624">
    <property type="entry name" value="HTH-type_Tx_Regulator"/>
</dbReference>
<dbReference type="EMBL" id="CAVN010000088">
    <property type="protein sequence ID" value="CDF57529.1"/>
    <property type="molecule type" value="Genomic_DNA"/>
</dbReference>
<dbReference type="PROSITE" id="PS50977">
    <property type="entry name" value="HTH_TETR_2"/>
    <property type="match status" value="1"/>
</dbReference>
<dbReference type="PANTHER" id="PTHR43479">
    <property type="entry name" value="ACREF/ENVCD OPERON REPRESSOR-RELATED"/>
    <property type="match status" value="1"/>
</dbReference>
<dbReference type="Gene3D" id="1.10.10.60">
    <property type="entry name" value="Homeodomain-like"/>
    <property type="match status" value="1"/>
</dbReference>
<evidence type="ECO:0000313" key="5">
    <source>
        <dbReference type="Proteomes" id="UP000014923"/>
    </source>
</evidence>
<dbReference type="PROSITE" id="PS01081">
    <property type="entry name" value="HTH_TETR_1"/>
    <property type="match status" value="1"/>
</dbReference>
<dbReference type="GO" id="GO:0003677">
    <property type="term" value="F:DNA binding"/>
    <property type="evidence" value="ECO:0007669"/>
    <property type="project" value="UniProtKB-UniRule"/>
</dbReference>
<organism evidence="4 5">
    <name type="scientific">Thermobrachium celere DSM 8682</name>
    <dbReference type="NCBI Taxonomy" id="941824"/>
    <lineage>
        <taxon>Bacteria</taxon>
        <taxon>Bacillati</taxon>
        <taxon>Bacillota</taxon>
        <taxon>Clostridia</taxon>
        <taxon>Eubacteriales</taxon>
        <taxon>Clostridiaceae</taxon>
        <taxon>Thermobrachium</taxon>
    </lineage>
</organism>
<dbReference type="InterPro" id="IPR001647">
    <property type="entry name" value="HTH_TetR"/>
</dbReference>
<dbReference type="InterPro" id="IPR009057">
    <property type="entry name" value="Homeodomain-like_sf"/>
</dbReference>
<dbReference type="InterPro" id="IPR049488">
    <property type="entry name" value="TM_1030-like_C"/>
</dbReference>
<proteinExistence type="predicted"/>
<name>R7RND9_9CLOT</name>
<dbReference type="PRINTS" id="PR00455">
    <property type="entry name" value="HTHTETR"/>
</dbReference>
<dbReference type="InterPro" id="IPR036271">
    <property type="entry name" value="Tet_transcr_reg_TetR-rel_C_sf"/>
</dbReference>
<feature type="DNA-binding region" description="H-T-H motif" evidence="2">
    <location>
        <begin position="32"/>
        <end position="51"/>
    </location>
</feature>
<dbReference type="InterPro" id="IPR023772">
    <property type="entry name" value="DNA-bd_HTH_TetR-type_CS"/>
</dbReference>
<sequence length="208" mass="24488">MKKRTNYSEDKKEKILIAAIEEFAKEGYKNASTNKIVEAAGISKGILFHYFKSKKGLYIETIKYAIPLLYEEFFKIADYSETDIFERIIKWNIVKFNLMEKYPSIFKMLTDAFLDTPKELTSELTPILMEYQRFGYDAIFKNIDFSNLKDEINIKNAVQIISWVFEGYANNYIKQNKDKNGNILLNKEKILNDMKEISNILKFGLYKK</sequence>
<dbReference type="Pfam" id="PF00440">
    <property type="entry name" value="TetR_N"/>
    <property type="match status" value="1"/>
</dbReference>
<dbReference type="PANTHER" id="PTHR43479:SF11">
    <property type="entry name" value="ACREF_ENVCD OPERON REPRESSOR-RELATED"/>
    <property type="match status" value="1"/>
</dbReference>
<evidence type="ECO:0000256" key="1">
    <source>
        <dbReference type="ARBA" id="ARBA00023125"/>
    </source>
</evidence>
<accession>R7RND9</accession>
<protein>
    <submittedName>
        <fullName evidence="4">Transcriptional regulator, TetR family</fullName>
    </submittedName>
</protein>
<dbReference type="HOGENOM" id="CLU_069356_45_0_9"/>
<evidence type="ECO:0000313" key="4">
    <source>
        <dbReference type="EMBL" id="CDF57529.1"/>
    </source>
</evidence>
<dbReference type="Pfam" id="PF21256">
    <property type="entry name" value="TetR_C_5-like"/>
    <property type="match status" value="1"/>
</dbReference>
<feature type="domain" description="HTH tetR-type" evidence="3">
    <location>
        <begin position="9"/>
        <end position="69"/>
    </location>
</feature>
<dbReference type="SUPFAM" id="SSF46689">
    <property type="entry name" value="Homeodomain-like"/>
    <property type="match status" value="1"/>
</dbReference>
<reference evidence="4" key="1">
    <citation type="submission" date="2013-03" db="EMBL/GenBank/DDBJ databases">
        <title>Draft genome sequence of the hydrogen-ethanol-producing anaerobic alkalithermophilic Caloramator celere.</title>
        <authorList>
            <person name="Ciranna A."/>
            <person name="Larjo A."/>
            <person name="Kivisto A."/>
            <person name="Santala V."/>
            <person name="Roos C."/>
            <person name="Karp M."/>
        </authorList>
    </citation>
    <scope>NUCLEOTIDE SEQUENCE [LARGE SCALE GENOMIC DNA]</scope>
    <source>
        <strain evidence="4">DSM 8682</strain>
    </source>
</reference>
<dbReference type="eggNOG" id="COG1309">
    <property type="taxonomic scope" value="Bacteria"/>
</dbReference>
<keyword evidence="5" id="KW-1185">Reference proteome</keyword>
<dbReference type="RefSeq" id="WP_018660765.1">
    <property type="nucleotide sequence ID" value="NZ_HF952018.1"/>
</dbReference>
<evidence type="ECO:0000259" key="3">
    <source>
        <dbReference type="PROSITE" id="PS50977"/>
    </source>
</evidence>
<dbReference type="Proteomes" id="UP000014923">
    <property type="component" value="Unassembled WGS sequence"/>
</dbReference>
<keyword evidence="1 2" id="KW-0238">DNA-binding</keyword>
<dbReference type="AlphaFoldDB" id="R7RND9"/>
<dbReference type="SUPFAM" id="SSF48498">
    <property type="entry name" value="Tetracyclin repressor-like, C-terminal domain"/>
    <property type="match status" value="1"/>
</dbReference>